<evidence type="ECO:0000313" key="4">
    <source>
        <dbReference type="Proteomes" id="UP001054889"/>
    </source>
</evidence>
<dbReference type="PANTHER" id="PTHR31780:SF10">
    <property type="entry name" value="LD36051P"/>
    <property type="match status" value="1"/>
</dbReference>
<feature type="region of interest" description="Disordered" evidence="1">
    <location>
        <begin position="1457"/>
        <end position="1483"/>
    </location>
</feature>
<feature type="region of interest" description="Disordered" evidence="1">
    <location>
        <begin position="565"/>
        <end position="585"/>
    </location>
</feature>
<feature type="region of interest" description="Disordered" evidence="1">
    <location>
        <begin position="401"/>
        <end position="420"/>
    </location>
</feature>
<feature type="compositionally biased region" description="Low complexity" evidence="1">
    <location>
        <begin position="81"/>
        <end position="102"/>
    </location>
</feature>
<feature type="compositionally biased region" description="Low complexity" evidence="1">
    <location>
        <begin position="753"/>
        <end position="772"/>
    </location>
</feature>
<feature type="region of interest" description="Disordered" evidence="1">
    <location>
        <begin position="1213"/>
        <end position="1327"/>
    </location>
</feature>
<comment type="caution">
    <text evidence="3">The sequence shown here is derived from an EMBL/GenBank/DDBJ whole genome shotgun (WGS) entry which is preliminary data.</text>
</comment>
<dbReference type="PANTHER" id="PTHR31780">
    <property type="entry name" value="STRESS RESPONSE PROTEIN NST1-RELATED"/>
    <property type="match status" value="1"/>
</dbReference>
<feature type="compositionally biased region" description="Polar residues" evidence="1">
    <location>
        <begin position="1906"/>
        <end position="1937"/>
    </location>
</feature>
<feature type="compositionally biased region" description="Basic and acidic residues" evidence="1">
    <location>
        <begin position="1237"/>
        <end position="1248"/>
    </location>
</feature>
<feature type="compositionally biased region" description="Pro residues" evidence="1">
    <location>
        <begin position="1581"/>
        <end position="1591"/>
    </location>
</feature>
<feature type="region of interest" description="Disordered" evidence="1">
    <location>
        <begin position="1"/>
        <end position="125"/>
    </location>
</feature>
<name>A0AAV5G223_ELECO</name>
<feature type="region of interest" description="Disordered" evidence="1">
    <location>
        <begin position="809"/>
        <end position="863"/>
    </location>
</feature>
<feature type="region of interest" description="Disordered" evidence="1">
    <location>
        <begin position="751"/>
        <end position="795"/>
    </location>
</feature>
<gene>
    <name evidence="3" type="primary">gn00334</name>
    <name evidence="2" type="synonym">gn00230</name>
    <name evidence="2" type="ORF">PR202_gn00230</name>
    <name evidence="3" type="ORF">PR202_gn00334</name>
</gene>
<feature type="compositionally biased region" description="Basic and acidic residues" evidence="1">
    <location>
        <begin position="207"/>
        <end position="216"/>
    </location>
</feature>
<proteinExistence type="predicted"/>
<feature type="compositionally biased region" description="Polar residues" evidence="1">
    <location>
        <begin position="1457"/>
        <end position="1468"/>
    </location>
</feature>
<feature type="region of interest" description="Disordered" evidence="1">
    <location>
        <begin position="949"/>
        <end position="980"/>
    </location>
</feature>
<reference evidence="3" key="1">
    <citation type="journal article" date="2018" name="DNA Res.">
        <title>Multiple hybrid de novo genome assembly of finger millet, an orphan allotetraploid crop.</title>
        <authorList>
            <person name="Hatakeyama M."/>
            <person name="Aluri S."/>
            <person name="Balachadran M.T."/>
            <person name="Sivarajan S.R."/>
            <person name="Patrignani A."/>
            <person name="Gruter S."/>
            <person name="Poveda L."/>
            <person name="Shimizu-Inatsugi R."/>
            <person name="Baeten J."/>
            <person name="Francoijs K.J."/>
            <person name="Nataraja K.N."/>
            <person name="Reddy Y.A.N."/>
            <person name="Phadnis S."/>
            <person name="Ravikumar R.L."/>
            <person name="Schlapbach R."/>
            <person name="Sreeman S.M."/>
            <person name="Shimizu K.K."/>
        </authorList>
    </citation>
    <scope>NUCLEOTIDE SEQUENCE</scope>
</reference>
<feature type="compositionally biased region" description="Polar residues" evidence="1">
    <location>
        <begin position="1979"/>
        <end position="1992"/>
    </location>
</feature>
<feature type="region of interest" description="Disordered" evidence="1">
    <location>
        <begin position="1906"/>
        <end position="2011"/>
    </location>
</feature>
<feature type="compositionally biased region" description="Pro residues" evidence="1">
    <location>
        <begin position="56"/>
        <end position="68"/>
    </location>
</feature>
<dbReference type="EMBL" id="BQKI01000199">
    <property type="protein sequence ID" value="GJN40917.1"/>
    <property type="molecule type" value="Genomic_DNA"/>
</dbReference>
<dbReference type="EMBL" id="BQKI01000199">
    <property type="protein sequence ID" value="GJN41014.1"/>
    <property type="molecule type" value="Genomic_DNA"/>
</dbReference>
<feature type="compositionally biased region" description="Acidic residues" evidence="1">
    <location>
        <begin position="842"/>
        <end position="863"/>
    </location>
</feature>
<feature type="region of interest" description="Disordered" evidence="1">
    <location>
        <begin position="912"/>
        <end position="935"/>
    </location>
</feature>
<feature type="region of interest" description="Disordered" evidence="1">
    <location>
        <begin position="1083"/>
        <end position="1151"/>
    </location>
</feature>
<feature type="compositionally biased region" description="Basic and acidic residues" evidence="1">
    <location>
        <begin position="1313"/>
        <end position="1327"/>
    </location>
</feature>
<feature type="region of interest" description="Disordered" evidence="1">
    <location>
        <begin position="146"/>
        <end position="345"/>
    </location>
</feature>
<evidence type="ECO:0000313" key="2">
    <source>
        <dbReference type="EMBL" id="GJN40917.1"/>
    </source>
</evidence>
<accession>A0AAV5G223</accession>
<feature type="compositionally biased region" description="Polar residues" evidence="1">
    <location>
        <begin position="1168"/>
        <end position="1180"/>
    </location>
</feature>
<dbReference type="Proteomes" id="UP001054889">
    <property type="component" value="Unassembled WGS sequence"/>
</dbReference>
<feature type="compositionally biased region" description="Polar residues" evidence="1">
    <location>
        <begin position="1291"/>
        <end position="1312"/>
    </location>
</feature>
<feature type="compositionally biased region" description="Polar residues" evidence="1">
    <location>
        <begin position="316"/>
        <end position="328"/>
    </location>
</feature>
<protein>
    <submittedName>
        <fullName evidence="3">Uncharacterized protein</fullName>
    </submittedName>
</protein>
<feature type="compositionally biased region" description="Basic and acidic residues" evidence="1">
    <location>
        <begin position="1258"/>
        <end position="1290"/>
    </location>
</feature>
<feature type="compositionally biased region" description="Low complexity" evidence="1">
    <location>
        <begin position="963"/>
        <end position="980"/>
    </location>
</feature>
<feature type="region of interest" description="Disordered" evidence="1">
    <location>
        <begin position="1522"/>
        <end position="1595"/>
    </location>
</feature>
<keyword evidence="4" id="KW-1185">Reference proteome</keyword>
<evidence type="ECO:0000256" key="1">
    <source>
        <dbReference type="SAM" id="MobiDB-lite"/>
    </source>
</evidence>
<dbReference type="InterPro" id="IPR051195">
    <property type="entry name" value="Fungal_stress_NST1"/>
</dbReference>
<feature type="compositionally biased region" description="Polar residues" evidence="1">
    <location>
        <begin position="810"/>
        <end position="824"/>
    </location>
</feature>
<organism evidence="3 4">
    <name type="scientific">Eleusine coracana subsp. coracana</name>
    <dbReference type="NCBI Taxonomy" id="191504"/>
    <lineage>
        <taxon>Eukaryota</taxon>
        <taxon>Viridiplantae</taxon>
        <taxon>Streptophyta</taxon>
        <taxon>Embryophyta</taxon>
        <taxon>Tracheophyta</taxon>
        <taxon>Spermatophyta</taxon>
        <taxon>Magnoliopsida</taxon>
        <taxon>Liliopsida</taxon>
        <taxon>Poales</taxon>
        <taxon>Poaceae</taxon>
        <taxon>PACMAD clade</taxon>
        <taxon>Chloridoideae</taxon>
        <taxon>Cynodonteae</taxon>
        <taxon>Eleusininae</taxon>
        <taxon>Eleusine</taxon>
    </lineage>
</organism>
<feature type="compositionally biased region" description="Polar residues" evidence="1">
    <location>
        <begin position="1091"/>
        <end position="1110"/>
    </location>
</feature>
<feature type="compositionally biased region" description="Polar residues" evidence="1">
    <location>
        <begin position="2001"/>
        <end position="2011"/>
    </location>
</feature>
<evidence type="ECO:0000313" key="3">
    <source>
        <dbReference type="EMBL" id="GJN41014.1"/>
    </source>
</evidence>
<feature type="compositionally biased region" description="Low complexity" evidence="1">
    <location>
        <begin position="25"/>
        <end position="35"/>
    </location>
</feature>
<reference evidence="3" key="2">
    <citation type="submission" date="2021-12" db="EMBL/GenBank/DDBJ databases">
        <title>Resequencing data analysis of finger millet.</title>
        <authorList>
            <person name="Hatakeyama M."/>
            <person name="Aluri S."/>
            <person name="Balachadran M.T."/>
            <person name="Sivarajan S.R."/>
            <person name="Poveda L."/>
            <person name="Shimizu-Inatsugi R."/>
            <person name="Schlapbach R."/>
            <person name="Sreeman S.M."/>
            <person name="Shimizu K.K."/>
        </authorList>
    </citation>
    <scope>NUCLEOTIDE SEQUENCE</scope>
</reference>
<feature type="compositionally biased region" description="Basic and acidic residues" evidence="1">
    <location>
        <begin position="242"/>
        <end position="251"/>
    </location>
</feature>
<feature type="region of interest" description="Disordered" evidence="1">
    <location>
        <begin position="1165"/>
        <end position="1200"/>
    </location>
</feature>
<feature type="region of interest" description="Disordered" evidence="1">
    <location>
        <begin position="664"/>
        <end position="716"/>
    </location>
</feature>
<feature type="compositionally biased region" description="Low complexity" evidence="1">
    <location>
        <begin position="1550"/>
        <end position="1564"/>
    </location>
</feature>
<sequence>MSHPGKFVSVNLNRSYGQPAHSSHGGRPSRPAASSSGGGGGMVVLSRQRGSSLAKPQPPKLSVPPPLNLPSLRKEHERFDGAASAASGAASAPARSGAPAAGWTKPAPAAEKPPGSAALPGSAVRQPSYGFTEKAVVLRGEDFPSLKAAVAPPPPTPAQRQKEADGGRVATPEAPSMPLGMRPQVTPSRAAETVTSGGAIGTGTRPSVEKAQKHDLGPLPTVRLRYDSDWADDERDTGLSLPERDSRERGFGRSVIPGRDMYASTREPFKKETFRGDGVATNKESGQDGLWRSPVLSQHDKEQTEGRPYSGGRGSTGQSYRESITAGSSKDLWGNSREPHIAHGQNGAEQYGIAWVGESANERYVYNSNNWPKVNSFQNNIGPKVQPFASNKGPLINEPVSKISREKRITGSPAKPLIEDGGFDSISAISLSAIKKKKEAIKPTDFHDPARESFEAELDRILRVQEQERQRVMEEQARAREFARKQEEERERLIREEEERQRLVEEQARQVAWQAEQEKLEAAKRAEEQRIAREEEKKRIALEEERRREAARQKLLELEAKIAKRQAESNVHRTRDGDLSSAVNDEVAPGTLKDIEVSHSADFGNKKDINRIGECINTSSPLESSSLNRFGDAAWLPSSSRGSPSAQQGDRMLQTSEANDFSAFTRPRYSMRQPRVPPPPSLTSVHRSAIGASAQCPNSSFVDGGMGESSCRDDDATMRGQYGSVYQEASHQHEIPAEHIAVNEHQIGDRESPVLGSQSSLSVSSPPSSPLHVSHDEMDVSGDSPALPTSADGERTVLSDNDHAALTLDADNTSRIAPSRSVSHLNDDEWSSENDDRRKQDEYDEDDDSYQENEINEADDDNLDLDDFLEEQQTSLESEPVILGFDEGVQVKIPSNSELELSSMKSTERAVGGRLSSGVAGQENGSGSIVHSDPIVEAEKTLQDLTLRDNSNEEPSGRLLAHASSSQLPQPSSASPIMSSASAVVGQNEVPVNLQFGLFTGPPLIPTPIPAIQIGSIQMPIHLHNQNNPPLAQVHPSTPLYQFGQLRYVRPMAQSTRQLPSQSAIPAHSVGPVQYTHQLNQNVSYGLPDPVSQNTHQNIPKQADSSTVTDKSAAPTAKLPLAMNNSDSQYNAPPHNQMDRHSNGRMSSGIPHAEMQRNHDLSMKRSYKPTSNDIEPSQSVLEGKALSGPKAQGVSGGRGKKYGYAVRDINMRSTGSVAEPSHKDTRGFQRRARRSVRRTEFRVRESAEKNQIQACESFTHDEQDDRPFSHGTARDVSGRNTNRREGDINKPSRTNEGSDQTVGPSYRTQQKTPYERSHGGNKKSKIDAVTEGDVTSLQAGTVRVVKQQGIEVPVDADGFIEVRSKKQIMNVRRELREKENRSKMRMAKVMPLTQTQLEEAMRPAKFEQQTGSAFSLESNNALSPTVTTEQVFPSSASPINSLLAGEKIQFGAVTSPTVLPPVSQTVSTGLGAPGSSRPDRSGNDVFFEKEKAASKGPCPNAEDAEAEAEAAASAVAVAAISTDEGSPADATTASAPDGKSFSSKDRNVLTSGGSTTGQAGQSSTEEPLTVALPADLSVDTPPMPPWPPLPSPQASGPMLSQYPGAQPSHFSCFDMNTMLGGHIFAFGPSDESAGAQGQHPQRNNVLPSAPLGAWPQCHSGVDSFYRPPTGFAGPFLGPGGIPGVQGPPHMVVYNHFAPVGQFGQMGLGFMGTTYIPGDKQPDWKQNQGPSVVAVSQSDPNNQNMLSGQVSSSSVPTPVQHLRPTSIMPIPSPLTMFDIAPFQSSTDIQMQPCWPHMPVPPLHSVPLSVSLQQHPVEGTTAQQFVHNVPVEKASTNNRFQEPSASATPDGNKTFPNAAASQITNELGLVEQPASSSSSTQTVQPSFGQTGVISNEVSTSAKVVVKTIPSNVNPGSGTGASNNPKGGQVTNMASNSKTHQSSSSDQQYQHTVSSQDRRARVTQKNSTGNEWQRRHGYVGRNPNSGSDKNSSTGRMKQIYVAKSSATSGRAPSG</sequence>
<feature type="compositionally biased region" description="Basic and acidic residues" evidence="1">
    <location>
        <begin position="565"/>
        <end position="578"/>
    </location>
</feature>
<feature type="compositionally biased region" description="Low complexity" evidence="1">
    <location>
        <begin position="1938"/>
        <end position="1947"/>
    </location>
</feature>